<dbReference type="PIRSF" id="PIRSF003230">
    <property type="entry name" value="YbgC"/>
    <property type="match status" value="1"/>
</dbReference>
<dbReference type="EMBL" id="JADPKZ010000009">
    <property type="protein sequence ID" value="MBF8376327.1"/>
    <property type="molecule type" value="Genomic_DNA"/>
</dbReference>
<evidence type="ECO:0000313" key="4">
    <source>
        <dbReference type="Proteomes" id="UP000642910"/>
    </source>
</evidence>
<dbReference type="InterPro" id="IPR006684">
    <property type="entry name" value="YbgC/YbaW"/>
</dbReference>
<evidence type="ECO:0000256" key="2">
    <source>
        <dbReference type="ARBA" id="ARBA00022801"/>
    </source>
</evidence>
<comment type="caution">
    <text evidence="3">The sequence shown here is derived from an EMBL/GenBank/DDBJ whole genome shotgun (WGS) entry which is preliminary data.</text>
</comment>
<evidence type="ECO:0000256" key="1">
    <source>
        <dbReference type="ARBA" id="ARBA00005953"/>
    </source>
</evidence>
<dbReference type="Pfam" id="PF13279">
    <property type="entry name" value="4HBT_2"/>
    <property type="match status" value="1"/>
</dbReference>
<gene>
    <name evidence="3" type="ORF">IW967_00245</name>
</gene>
<protein>
    <submittedName>
        <fullName evidence="3">Acyl-CoA thioesterase</fullName>
    </submittedName>
</protein>
<evidence type="ECO:0000313" key="3">
    <source>
        <dbReference type="EMBL" id="MBF8376327.1"/>
    </source>
</evidence>
<dbReference type="Gene3D" id="3.10.129.10">
    <property type="entry name" value="Hotdog Thioesterase"/>
    <property type="match status" value="1"/>
</dbReference>
<dbReference type="RefSeq" id="WP_067848435.1">
    <property type="nucleotide sequence ID" value="NZ_JADPKZ010000009.1"/>
</dbReference>
<proteinExistence type="inferred from homology"/>
<dbReference type="SUPFAM" id="SSF54637">
    <property type="entry name" value="Thioesterase/thiol ester dehydrase-isomerase"/>
    <property type="match status" value="1"/>
</dbReference>
<sequence length="134" mass="14963">MNLTQMEIVVRCTEIDVNGHVNNAKYLEYYEWGREDWFEQQGLDYHTLKGLGAVTVVARAEVDYHQAAHQNDRLVITTWLDGVGRTSLRMRQRLTGPFGALVGEALFIIVTVSPETGKPVLVPEPLRALAAPGT</sequence>
<reference evidence="3 4" key="1">
    <citation type="submission" date="2020-11" db="EMBL/GenBank/DDBJ databases">
        <title>Genomic insight of Alicyclobacillus mali FL 18 reveals a new arsenic-resistant strain, with potential in environmental biotechnology.</title>
        <authorList>
            <person name="Fiorentino G."/>
            <person name="Gallo G."/>
            <person name="Aulitto M."/>
        </authorList>
    </citation>
    <scope>NUCLEOTIDE SEQUENCE [LARGE SCALE GENOMIC DNA]</scope>
    <source>
        <strain evidence="3 4">FL 18</strain>
    </source>
</reference>
<dbReference type="PANTHER" id="PTHR31793">
    <property type="entry name" value="4-HYDROXYBENZOYL-COA THIOESTERASE FAMILY MEMBER"/>
    <property type="match status" value="1"/>
</dbReference>
<dbReference type="CDD" id="cd00586">
    <property type="entry name" value="4HBT"/>
    <property type="match status" value="1"/>
</dbReference>
<name>A0ABS0EYG0_9BACL</name>
<comment type="similarity">
    <text evidence="1">Belongs to the 4-hydroxybenzoyl-CoA thioesterase family.</text>
</comment>
<dbReference type="InterPro" id="IPR050563">
    <property type="entry name" value="4-hydroxybenzoyl-CoA_TE"/>
</dbReference>
<dbReference type="PANTHER" id="PTHR31793:SF27">
    <property type="entry name" value="NOVEL THIOESTERASE SUPERFAMILY DOMAIN AND SAPOSIN A-TYPE DOMAIN CONTAINING PROTEIN (0610012H03RIK)"/>
    <property type="match status" value="1"/>
</dbReference>
<dbReference type="Proteomes" id="UP000642910">
    <property type="component" value="Unassembled WGS sequence"/>
</dbReference>
<dbReference type="InterPro" id="IPR029069">
    <property type="entry name" value="HotDog_dom_sf"/>
</dbReference>
<accession>A0ABS0EYG0</accession>
<keyword evidence="2" id="KW-0378">Hydrolase</keyword>
<dbReference type="NCBIfam" id="TIGR00051">
    <property type="entry name" value="YbgC/FadM family acyl-CoA thioesterase"/>
    <property type="match status" value="1"/>
</dbReference>
<organism evidence="3 4">
    <name type="scientific">Alicyclobacillus mali</name>
    <name type="common">ex Roth et al. 2021</name>
    <dbReference type="NCBI Taxonomy" id="1123961"/>
    <lineage>
        <taxon>Bacteria</taxon>
        <taxon>Bacillati</taxon>
        <taxon>Bacillota</taxon>
        <taxon>Bacilli</taxon>
        <taxon>Bacillales</taxon>
        <taxon>Alicyclobacillaceae</taxon>
        <taxon>Alicyclobacillus</taxon>
    </lineage>
</organism>
<keyword evidence="4" id="KW-1185">Reference proteome</keyword>